<dbReference type="EMBL" id="LSCR01000012">
    <property type="protein sequence ID" value="KXB34709.1"/>
    <property type="molecule type" value="Genomic_DNA"/>
</dbReference>
<organism evidence="1 2">
    <name type="scientific">Atopobium deltae</name>
    <dbReference type="NCBI Taxonomy" id="1393034"/>
    <lineage>
        <taxon>Bacteria</taxon>
        <taxon>Bacillati</taxon>
        <taxon>Actinomycetota</taxon>
        <taxon>Coriobacteriia</taxon>
        <taxon>Coriobacteriales</taxon>
        <taxon>Atopobiaceae</taxon>
        <taxon>Atopobium</taxon>
    </lineage>
</organism>
<proteinExistence type="predicted"/>
<reference evidence="2" key="1">
    <citation type="submission" date="2016-01" db="EMBL/GenBank/DDBJ databases">
        <authorList>
            <person name="Mitreva M."/>
            <person name="Pepin K.H."/>
            <person name="Mihindukulasuriya K.A."/>
            <person name="Fulton R."/>
            <person name="Fronick C."/>
            <person name="O'Laughlin M."/>
            <person name="Miner T."/>
            <person name="Herter B."/>
            <person name="Rosa B.A."/>
            <person name="Cordes M."/>
            <person name="Tomlinson C."/>
            <person name="Wollam A."/>
            <person name="Palsikar V.B."/>
            <person name="Mardis E.R."/>
            <person name="Wilson R.K."/>
        </authorList>
    </citation>
    <scope>NUCLEOTIDE SEQUENCE [LARGE SCALE GENOMIC DNA]</scope>
    <source>
        <strain evidence="2">DNF00019</strain>
    </source>
</reference>
<protein>
    <submittedName>
        <fullName evidence="1">Uncharacterized protein</fullName>
    </submittedName>
</protein>
<keyword evidence="2" id="KW-1185">Reference proteome</keyword>
<dbReference type="AlphaFoldDB" id="A0A133XUY1"/>
<dbReference type="RefSeq" id="WP_066305402.1">
    <property type="nucleotide sequence ID" value="NZ_KQ959492.1"/>
</dbReference>
<evidence type="ECO:0000313" key="1">
    <source>
        <dbReference type="EMBL" id="KXB34709.1"/>
    </source>
</evidence>
<comment type="caution">
    <text evidence="1">The sequence shown here is derived from an EMBL/GenBank/DDBJ whole genome shotgun (WGS) entry which is preliminary data.</text>
</comment>
<sequence length="99" mass="11379">MLLHCCKGPARPRQKAIAKIQALPHLPQADKQTAIDKINATKDKSDGTKRKNQDPEIFAKAWNFYLKKNTKDVWRLRRYADTFGISDKVEDILEVVSNQ</sequence>
<dbReference type="PATRIC" id="fig|1393034.3.peg.781"/>
<dbReference type="Proteomes" id="UP000070675">
    <property type="component" value="Unassembled WGS sequence"/>
</dbReference>
<gene>
    <name evidence="1" type="ORF">HMPREF3192_00808</name>
</gene>
<dbReference type="OrthoDB" id="9801429at2"/>
<accession>A0A133XUY1</accession>
<evidence type="ECO:0000313" key="2">
    <source>
        <dbReference type="Proteomes" id="UP000070675"/>
    </source>
</evidence>
<name>A0A133XUY1_9ACTN</name>